<organism evidence="1">
    <name type="scientific">Aegilops tauschii</name>
    <name type="common">Tausch's goatgrass</name>
    <name type="synonym">Aegilops squarrosa</name>
    <dbReference type="NCBI Taxonomy" id="37682"/>
    <lineage>
        <taxon>Eukaryota</taxon>
        <taxon>Viridiplantae</taxon>
        <taxon>Streptophyta</taxon>
        <taxon>Embryophyta</taxon>
        <taxon>Tracheophyta</taxon>
        <taxon>Spermatophyta</taxon>
        <taxon>Magnoliopsida</taxon>
        <taxon>Liliopsida</taxon>
        <taxon>Poales</taxon>
        <taxon>Poaceae</taxon>
        <taxon>BOP clade</taxon>
        <taxon>Pooideae</taxon>
        <taxon>Triticodae</taxon>
        <taxon>Triticeae</taxon>
        <taxon>Triticinae</taxon>
        <taxon>Aegilops</taxon>
    </lineage>
</organism>
<dbReference type="EnsemblPlants" id="EMT08920">
    <property type="protein sequence ID" value="EMT08920"/>
    <property type="gene ID" value="F775_43355"/>
</dbReference>
<dbReference type="AlphaFoldDB" id="M8B5P2"/>
<proteinExistence type="predicted"/>
<protein>
    <submittedName>
        <fullName evidence="1">Uncharacterized protein</fullName>
    </submittedName>
</protein>
<accession>M8B5P2</accession>
<reference evidence="1" key="1">
    <citation type="submission" date="2015-06" db="UniProtKB">
        <authorList>
            <consortium name="EnsemblPlants"/>
        </authorList>
    </citation>
    <scope>IDENTIFICATION</scope>
</reference>
<name>M8B5P2_AEGTA</name>
<sequence>MVAKRTPAAPAMAAAPRVRTRRAWLYSELTKVTWKPRAWSSLATLSMGAMWPCAGYGRHTAWGWGGISAAID</sequence>
<evidence type="ECO:0000313" key="1">
    <source>
        <dbReference type="EnsemblPlants" id="EMT08920"/>
    </source>
</evidence>